<dbReference type="EMBL" id="FNJI01000012">
    <property type="protein sequence ID" value="SDP16742.1"/>
    <property type="molecule type" value="Genomic_DNA"/>
</dbReference>
<reference evidence="1 2" key="1">
    <citation type="submission" date="2016-10" db="EMBL/GenBank/DDBJ databases">
        <authorList>
            <person name="de Groot N.N."/>
        </authorList>
    </citation>
    <scope>NUCLEOTIDE SEQUENCE [LARGE SCALE GENOMIC DNA]</scope>
    <source>
        <strain evidence="1 2">DSM 12130</strain>
    </source>
</reference>
<gene>
    <name evidence="1" type="ORF">SAMN05660330_01965</name>
</gene>
<dbReference type="AlphaFoldDB" id="A0A1H0QHC6"/>
<organism evidence="1 2">
    <name type="scientific">Desulforhopalus singaporensis</name>
    <dbReference type="NCBI Taxonomy" id="91360"/>
    <lineage>
        <taxon>Bacteria</taxon>
        <taxon>Pseudomonadati</taxon>
        <taxon>Thermodesulfobacteriota</taxon>
        <taxon>Desulfobulbia</taxon>
        <taxon>Desulfobulbales</taxon>
        <taxon>Desulfocapsaceae</taxon>
        <taxon>Desulforhopalus</taxon>
    </lineage>
</organism>
<dbReference type="Proteomes" id="UP000199073">
    <property type="component" value="Unassembled WGS sequence"/>
</dbReference>
<evidence type="ECO:0008006" key="3">
    <source>
        <dbReference type="Google" id="ProtNLM"/>
    </source>
</evidence>
<evidence type="ECO:0000313" key="1">
    <source>
        <dbReference type="EMBL" id="SDP16742.1"/>
    </source>
</evidence>
<dbReference type="RefSeq" id="WP_092222300.1">
    <property type="nucleotide sequence ID" value="NZ_FNJI01000012.1"/>
</dbReference>
<protein>
    <recommendedName>
        <fullName evidence="3">DUF3352 domain-containing protein</fullName>
    </recommendedName>
</protein>
<accession>A0A1H0QHC6</accession>
<keyword evidence="2" id="KW-1185">Reference proteome</keyword>
<proteinExistence type="predicted"/>
<name>A0A1H0QHC6_9BACT</name>
<sequence length="574" mass="64357">MKTNTVVYFLLLLLVVSYIVVAKIDTGDPVDMAELVPAEALFYIEQRAPFAALRSYDRSMLGKKVSSIDIEGVIAKTGGAASDGRFLVAAKKMYQKALTSDLAELLAGRKLGFAMIPPTGKIVESTLEDFVKNNTLFLSWPRQNAGFIEFAGKIYGQANDSLPITVSQYGNHHIQRFDLQGEQLAFVSAGGTFVASFNERLLRRSIDCYDKDRLSLRKLETFNLVKRAVRRKGDRFVYLSVDSLRCWLERVTDSHEFSWKPVVTKELETTRGFLSVGYGVKSSGHVVSDMLAVHYDINQVNDITRNHLQKAPGKNSLSSFTTRQTAAYYWSNTVDFYYLLPYLTGGKNSSFQTRTIVSRIEKRSGVALDQMFSYLGNEAVVVVEPGNSDDFITIPLCTLVLDMKEPQKLTSAVKKMVSATGIPVIERRYGPLQYMVWRDAPQNGLQLLCGFWGNRLILGNSVGYLKRIIDHQQGGKTIPQMAMQNGIDPGTRKASNSITYYDNVKIMSMTQRLLSIMAAFVGIEDRELSTKVKVVIDDVVNPLLEGGKMYRKSSSRSYFTPHLVMIESKKTKRQ</sequence>
<evidence type="ECO:0000313" key="2">
    <source>
        <dbReference type="Proteomes" id="UP000199073"/>
    </source>
</evidence>
<dbReference type="OrthoDB" id="5429285at2"/>
<dbReference type="STRING" id="91360.SAMN05660330_01965"/>